<dbReference type="WBParaSite" id="HNAJ_0000319801-mRNA-1">
    <property type="protein sequence ID" value="HNAJ_0000319801-mRNA-1"/>
    <property type="gene ID" value="HNAJ_0000319801"/>
</dbReference>
<feature type="transmembrane region" description="Helical" evidence="1">
    <location>
        <begin position="278"/>
        <end position="304"/>
    </location>
</feature>
<sequence length="337" mass="39238">MFKYYRINFFLISLIILLFILLLCSGGLLIFRDSIIVVCDYFKFDSIAFYLVLLVVLLGVYSNCCFVDKLGCTRVRAFLLVRLIFSILCFLFYELSMLPLLYLIFSSSPYSERFLAGLPLVLMLIYLIVSIYLSGYIMKLGLLGVYRCSYFIFDSSLIKYLFLCFLTSVCFLILDGKRWLAFLSLSHIVVPFIGLFIIINNSFLYCLGHGLRAGIVFGLLWYLYDSSNRRNWLLLKSSIKSKDIMLLVIVSILTLCSFPTTIQFFCEVGLIKYSAENYVYIFFWGLYLFFGGLVPLVLCGHLLIRREWLEMFSYEKFTMFNFIVLLCLWCFTGLIII</sequence>
<feature type="transmembrane region" description="Helical" evidence="1">
    <location>
        <begin position="7"/>
        <end position="31"/>
    </location>
</feature>
<feature type="transmembrane region" description="Helical" evidence="1">
    <location>
        <begin position="150"/>
        <end position="174"/>
    </location>
</feature>
<feature type="transmembrane region" description="Helical" evidence="1">
    <location>
        <begin position="244"/>
        <end position="266"/>
    </location>
</feature>
<feature type="transmembrane region" description="Helical" evidence="1">
    <location>
        <begin position="180"/>
        <end position="199"/>
    </location>
</feature>
<accession>A0A0R3T810</accession>
<dbReference type="EMBL" id="UZAE01001797">
    <property type="protein sequence ID" value="VDN99056.1"/>
    <property type="molecule type" value="Genomic_DNA"/>
</dbReference>
<keyword evidence="3" id="KW-1185">Reference proteome</keyword>
<feature type="transmembrane region" description="Helical" evidence="1">
    <location>
        <begin position="47"/>
        <end position="67"/>
    </location>
</feature>
<reference evidence="2 3" key="2">
    <citation type="submission" date="2018-11" db="EMBL/GenBank/DDBJ databases">
        <authorList>
            <consortium name="Pathogen Informatics"/>
        </authorList>
    </citation>
    <scope>NUCLEOTIDE SEQUENCE [LARGE SCALE GENOMIC DNA]</scope>
</reference>
<evidence type="ECO:0000313" key="2">
    <source>
        <dbReference type="EMBL" id="VDN99056.1"/>
    </source>
</evidence>
<dbReference type="STRING" id="102285.A0A0R3T810"/>
<dbReference type="AlphaFoldDB" id="A0A0R3T810"/>
<keyword evidence="1" id="KW-0472">Membrane</keyword>
<reference evidence="4" key="1">
    <citation type="submission" date="2017-02" db="UniProtKB">
        <authorList>
            <consortium name="WormBaseParasite"/>
        </authorList>
    </citation>
    <scope>IDENTIFICATION</scope>
</reference>
<organism evidence="4">
    <name type="scientific">Rodentolepis nana</name>
    <name type="common">Dwarf tapeworm</name>
    <name type="synonym">Hymenolepis nana</name>
    <dbReference type="NCBI Taxonomy" id="102285"/>
    <lineage>
        <taxon>Eukaryota</taxon>
        <taxon>Metazoa</taxon>
        <taxon>Spiralia</taxon>
        <taxon>Lophotrochozoa</taxon>
        <taxon>Platyhelminthes</taxon>
        <taxon>Cestoda</taxon>
        <taxon>Eucestoda</taxon>
        <taxon>Cyclophyllidea</taxon>
        <taxon>Hymenolepididae</taxon>
        <taxon>Rodentolepis</taxon>
    </lineage>
</organism>
<evidence type="ECO:0000313" key="4">
    <source>
        <dbReference type="WBParaSite" id="HNAJ_0000319801-mRNA-1"/>
    </source>
</evidence>
<name>A0A0R3T810_RODNA</name>
<gene>
    <name evidence="2" type="ORF">HNAJ_LOCUS3197</name>
</gene>
<keyword evidence="1" id="KW-1133">Transmembrane helix</keyword>
<dbReference type="OrthoDB" id="2394882at2759"/>
<evidence type="ECO:0000313" key="3">
    <source>
        <dbReference type="Proteomes" id="UP000278807"/>
    </source>
</evidence>
<dbReference type="Proteomes" id="UP000278807">
    <property type="component" value="Unassembled WGS sequence"/>
</dbReference>
<feature type="transmembrane region" description="Helical" evidence="1">
    <location>
        <begin position="117"/>
        <end position="138"/>
    </location>
</feature>
<feature type="transmembrane region" description="Helical" evidence="1">
    <location>
        <begin position="316"/>
        <end position="336"/>
    </location>
</feature>
<proteinExistence type="predicted"/>
<evidence type="ECO:0000256" key="1">
    <source>
        <dbReference type="SAM" id="Phobius"/>
    </source>
</evidence>
<feature type="transmembrane region" description="Helical" evidence="1">
    <location>
        <begin position="206"/>
        <end position="224"/>
    </location>
</feature>
<keyword evidence="1" id="KW-0812">Transmembrane</keyword>
<feature type="transmembrane region" description="Helical" evidence="1">
    <location>
        <begin position="79"/>
        <end position="105"/>
    </location>
</feature>
<protein>
    <submittedName>
        <fullName evidence="4">Proton_antipo_M domain-containing protein</fullName>
    </submittedName>
</protein>